<evidence type="ECO:0000313" key="2">
    <source>
        <dbReference type="EMBL" id="KYM87082.1"/>
    </source>
</evidence>
<dbReference type="AlphaFoldDB" id="A0A195BP01"/>
<evidence type="ECO:0000256" key="1">
    <source>
        <dbReference type="SAM" id="MobiDB-lite"/>
    </source>
</evidence>
<evidence type="ECO:0000313" key="3">
    <source>
        <dbReference type="Proteomes" id="UP000078540"/>
    </source>
</evidence>
<protein>
    <submittedName>
        <fullName evidence="2">Uncharacterized protein</fullName>
    </submittedName>
</protein>
<feature type="compositionally biased region" description="Low complexity" evidence="1">
    <location>
        <begin position="23"/>
        <end position="34"/>
    </location>
</feature>
<feature type="compositionally biased region" description="Basic and acidic residues" evidence="1">
    <location>
        <begin position="7"/>
        <end position="19"/>
    </location>
</feature>
<dbReference type="Proteomes" id="UP000078540">
    <property type="component" value="Unassembled WGS sequence"/>
</dbReference>
<keyword evidence="3" id="KW-1185">Reference proteome</keyword>
<reference evidence="2 3" key="1">
    <citation type="submission" date="2015-09" db="EMBL/GenBank/DDBJ databases">
        <title>Atta colombica WGS genome.</title>
        <authorList>
            <person name="Nygaard S."/>
            <person name="Hu H."/>
            <person name="Boomsma J."/>
            <person name="Zhang G."/>
        </authorList>
    </citation>
    <scope>NUCLEOTIDE SEQUENCE [LARGE SCALE GENOMIC DNA]</scope>
    <source>
        <strain evidence="2">Treedump-2</strain>
        <tissue evidence="2">Whole body</tissue>
    </source>
</reference>
<organism evidence="2 3">
    <name type="scientific">Atta colombica</name>
    <dbReference type="NCBI Taxonomy" id="520822"/>
    <lineage>
        <taxon>Eukaryota</taxon>
        <taxon>Metazoa</taxon>
        <taxon>Ecdysozoa</taxon>
        <taxon>Arthropoda</taxon>
        <taxon>Hexapoda</taxon>
        <taxon>Insecta</taxon>
        <taxon>Pterygota</taxon>
        <taxon>Neoptera</taxon>
        <taxon>Endopterygota</taxon>
        <taxon>Hymenoptera</taxon>
        <taxon>Apocrita</taxon>
        <taxon>Aculeata</taxon>
        <taxon>Formicoidea</taxon>
        <taxon>Formicidae</taxon>
        <taxon>Myrmicinae</taxon>
        <taxon>Atta</taxon>
    </lineage>
</organism>
<sequence>MHAYADAYRERCPRRDPVRARARLTARTSSSPARARGEPGEPGELCQGQRRRRRDGAAETRRSEMKRREFYLPLALFDRPRLPANPEISHHLPASLPLRNLFFLHPLTVLRHFHEPHQDHRLERRRILLHTSLEEMRIINHGIRGNLCVV</sequence>
<dbReference type="EMBL" id="KQ976435">
    <property type="protein sequence ID" value="KYM87082.1"/>
    <property type="molecule type" value="Genomic_DNA"/>
</dbReference>
<accession>A0A195BP01</accession>
<feature type="compositionally biased region" description="Basic and acidic residues" evidence="1">
    <location>
        <begin position="55"/>
        <end position="64"/>
    </location>
</feature>
<proteinExistence type="predicted"/>
<name>A0A195BP01_9HYME</name>
<feature type="region of interest" description="Disordered" evidence="1">
    <location>
        <begin position="1"/>
        <end position="64"/>
    </location>
</feature>
<gene>
    <name evidence="2" type="ORF">ALC53_03699</name>
</gene>